<dbReference type="Gene3D" id="3.40.190.10">
    <property type="entry name" value="Periplasmic binding protein-like II"/>
    <property type="match status" value="1"/>
</dbReference>
<accession>X0YXR1</accession>
<dbReference type="EMBL" id="BART01003760">
    <property type="protein sequence ID" value="GAG61085.1"/>
    <property type="molecule type" value="Genomic_DNA"/>
</dbReference>
<evidence type="ECO:0000313" key="1">
    <source>
        <dbReference type="EMBL" id="GAG61085.1"/>
    </source>
</evidence>
<name>X0YXR1_9ZZZZ</name>
<organism evidence="1">
    <name type="scientific">marine sediment metagenome</name>
    <dbReference type="NCBI Taxonomy" id="412755"/>
    <lineage>
        <taxon>unclassified sequences</taxon>
        <taxon>metagenomes</taxon>
        <taxon>ecological metagenomes</taxon>
    </lineage>
</organism>
<comment type="caution">
    <text evidence="1">The sequence shown here is derived from an EMBL/GenBank/DDBJ whole genome shotgun (WGS) entry which is preliminary data.</text>
</comment>
<dbReference type="AlphaFoldDB" id="X0YXR1"/>
<gene>
    <name evidence="1" type="ORF">S01H4_10046</name>
</gene>
<sequence length="230" mass="26648">GEGDIYIGTLPYRYQLTEANAAITLIEARHFGAKFLGSISYSYSGYYYNRDWLNKNEDTALRFIGTLYRVADVLSGPDKDKALETMRVHVNKASNSNFTLKQAHDINTNINPWFTMEQAKKILFTPGEKTYWNDRLKWIINCNIEKGNLKEGDVTTENHSQGEYLFNKLWGYKTKCEKDMINITRAYNENKVINKNKIRSLIEQANLNWLIRNYIDAAKLANEAKILINL</sequence>
<protein>
    <submittedName>
        <fullName evidence="1">Uncharacterized protein</fullName>
    </submittedName>
</protein>
<proteinExistence type="predicted"/>
<feature type="non-terminal residue" evidence="1">
    <location>
        <position position="1"/>
    </location>
</feature>
<reference evidence="1" key="1">
    <citation type="journal article" date="2014" name="Front. Microbiol.">
        <title>High frequency of phylogenetically diverse reductive dehalogenase-homologous genes in deep subseafloor sedimentary metagenomes.</title>
        <authorList>
            <person name="Kawai M."/>
            <person name="Futagami T."/>
            <person name="Toyoda A."/>
            <person name="Takaki Y."/>
            <person name="Nishi S."/>
            <person name="Hori S."/>
            <person name="Arai W."/>
            <person name="Tsubouchi T."/>
            <person name="Morono Y."/>
            <person name="Uchiyama I."/>
            <person name="Ito T."/>
            <person name="Fujiyama A."/>
            <person name="Inagaki F."/>
            <person name="Takami H."/>
        </authorList>
    </citation>
    <scope>NUCLEOTIDE SEQUENCE</scope>
    <source>
        <strain evidence="1">Expedition CK06-06</strain>
    </source>
</reference>